<proteinExistence type="predicted"/>
<evidence type="ECO:0000313" key="1">
    <source>
        <dbReference type="EMBL" id="KIM52512.1"/>
    </source>
</evidence>
<organism evidence="1 3">
    <name type="scientific">Scleroderma citrinum Foug A</name>
    <dbReference type="NCBI Taxonomy" id="1036808"/>
    <lineage>
        <taxon>Eukaryota</taxon>
        <taxon>Fungi</taxon>
        <taxon>Dikarya</taxon>
        <taxon>Basidiomycota</taxon>
        <taxon>Agaricomycotina</taxon>
        <taxon>Agaricomycetes</taxon>
        <taxon>Agaricomycetidae</taxon>
        <taxon>Boletales</taxon>
        <taxon>Sclerodermatineae</taxon>
        <taxon>Sclerodermataceae</taxon>
        <taxon>Scleroderma</taxon>
    </lineage>
</organism>
<accession>A0A0C2ZIC0</accession>
<dbReference type="HOGENOM" id="CLU_1856478_0_0_1"/>
<reference evidence="1 3" key="1">
    <citation type="submission" date="2014-04" db="EMBL/GenBank/DDBJ databases">
        <authorList>
            <consortium name="DOE Joint Genome Institute"/>
            <person name="Kuo A."/>
            <person name="Kohler A."/>
            <person name="Nagy L.G."/>
            <person name="Floudas D."/>
            <person name="Copeland A."/>
            <person name="Barry K.W."/>
            <person name="Cichocki N."/>
            <person name="Veneault-Fourrey C."/>
            <person name="LaButti K."/>
            <person name="Lindquist E.A."/>
            <person name="Lipzen A."/>
            <person name="Lundell T."/>
            <person name="Morin E."/>
            <person name="Murat C."/>
            <person name="Sun H."/>
            <person name="Tunlid A."/>
            <person name="Henrissat B."/>
            <person name="Grigoriev I.V."/>
            <person name="Hibbett D.S."/>
            <person name="Martin F."/>
            <person name="Nordberg H.P."/>
            <person name="Cantor M.N."/>
            <person name="Hua S.X."/>
        </authorList>
    </citation>
    <scope>NUCLEOTIDE SEQUENCE [LARGE SCALE GENOMIC DNA]</scope>
    <source>
        <strain evidence="1 3">Foug A</strain>
    </source>
</reference>
<evidence type="ECO:0000313" key="3">
    <source>
        <dbReference type="Proteomes" id="UP000053989"/>
    </source>
</evidence>
<reference evidence="1" key="3">
    <citation type="submission" date="2015-02" db="EMBL/GenBank/DDBJ databases">
        <title>Evolutionary Origins and Diversification of the Mycorrhizal Mutualists.</title>
        <authorList>
            <consortium name="DOE Joint Genome Institute"/>
            <consortium name="Mycorrhizal Genomics Consortium"/>
            <person name="Kohler A."/>
            <person name="Kuo A."/>
            <person name="Nagy L.G."/>
            <person name="Floudas D."/>
            <person name="Copeland A."/>
            <person name="Barry K.W."/>
            <person name="Cichocki N."/>
            <person name="Veneault-Fourrey C."/>
            <person name="LaButti K."/>
            <person name="Lindquist E.A."/>
            <person name="Lipzen A."/>
            <person name="Lundell T."/>
            <person name="Morin E."/>
            <person name="Murat C."/>
            <person name="Riley R."/>
            <person name="Ohm R."/>
            <person name="Sun H."/>
            <person name="Tunlid A."/>
            <person name="Henrissat B."/>
            <person name="Grigoriev I.V."/>
            <person name="Hibbett D.S."/>
            <person name="Martin F."/>
        </authorList>
    </citation>
    <scope>NUCLEOTIDE SEQUENCE</scope>
    <source>
        <strain evidence="1 3">Foug A</strain>
    </source>
</reference>
<reference evidence="3" key="2">
    <citation type="submission" date="2015-01" db="EMBL/GenBank/DDBJ databases">
        <title>Evolutionary Origins and Diversification of the Mycorrhizal Mutualists.</title>
        <authorList>
            <consortium name="DOE Joint Genome Institute"/>
            <consortium name="Mycorrhizal Genomics Consortium"/>
            <person name="Kohler A."/>
            <person name="Kuo A."/>
            <person name="Nagy L.G."/>
            <person name="Floudas D."/>
            <person name="Copeland A."/>
            <person name="Barry K.W."/>
            <person name="Cichocki N."/>
            <person name="Veneault-Fourrey C."/>
            <person name="LaButti K."/>
            <person name="Lindquist E.A."/>
            <person name="Lipzen A."/>
            <person name="Lundell T."/>
            <person name="Morin E."/>
            <person name="Murat C."/>
            <person name="Riley R."/>
            <person name="Ohm R."/>
            <person name="Sun H."/>
            <person name="Tunlid A."/>
            <person name="Henrissat B."/>
            <person name="Grigoriev I.V."/>
            <person name="Hibbett D.S."/>
            <person name="Martin F."/>
        </authorList>
    </citation>
    <scope>NUCLEOTIDE SEQUENCE [LARGE SCALE GENOMIC DNA]</scope>
    <source>
        <strain evidence="2 3">Foug A</strain>
    </source>
</reference>
<dbReference type="EMBL" id="KN822208">
    <property type="protein sequence ID" value="KIM52512.1"/>
    <property type="molecule type" value="Genomic_DNA"/>
</dbReference>
<gene>
    <name evidence="1" type="ORF">SCLCIDRAFT_11835</name>
    <name evidence="2" type="ORF">SCLCIDRAFT_8488</name>
</gene>
<name>A0A0C2ZIC0_9AGAM</name>
<sequence length="138" mass="15432">MLPPPPLSPLLLHASSHLSHNNLLSSASIETVSSLSESEDESLGGRFCLLQASPGNVIGDPDRNPYLHLEMAHARQAVLRARARLAAYKLSEQVLHMRLYHLKVKHVRKELEDANTGVGRIYIEHMANEANEYYVDLQ</sequence>
<dbReference type="EMBL" id="KN822028">
    <property type="protein sequence ID" value="KIM64378.1"/>
    <property type="molecule type" value="Genomic_DNA"/>
</dbReference>
<keyword evidence="3" id="KW-1185">Reference proteome</keyword>
<dbReference type="Proteomes" id="UP000053989">
    <property type="component" value="Unassembled WGS sequence"/>
</dbReference>
<protein>
    <submittedName>
        <fullName evidence="1">Uncharacterized protein</fullName>
    </submittedName>
</protein>
<evidence type="ECO:0000313" key="2">
    <source>
        <dbReference type="EMBL" id="KIM64378.1"/>
    </source>
</evidence>
<dbReference type="AlphaFoldDB" id="A0A0C2ZIC0"/>